<protein>
    <submittedName>
        <fullName evidence="2">CP4-57 prophage putative inner membrane protein</fullName>
    </submittedName>
</protein>
<sequence length="54" mass="6315">MNLRKITYLQSKLEIFGSSIMDILKYIFGLGLLAISIKFIHSYFKNDVNENLFL</sequence>
<dbReference type="AlphaFoldDB" id="A0A377C4I6"/>
<evidence type="ECO:0000313" key="2">
    <source>
        <dbReference type="EMBL" id="STL84594.1"/>
    </source>
</evidence>
<evidence type="ECO:0000256" key="1">
    <source>
        <dbReference type="SAM" id="Phobius"/>
    </source>
</evidence>
<reference evidence="2 3" key="1">
    <citation type="submission" date="2018-06" db="EMBL/GenBank/DDBJ databases">
        <authorList>
            <consortium name="Pathogen Informatics"/>
            <person name="Doyle S."/>
        </authorList>
    </citation>
    <scope>NUCLEOTIDE SEQUENCE [LARGE SCALE GENOMIC DNA]</scope>
    <source>
        <strain evidence="2 3">NCTC10429</strain>
    </source>
</reference>
<feature type="transmembrane region" description="Helical" evidence="1">
    <location>
        <begin position="23"/>
        <end position="44"/>
    </location>
</feature>
<keyword evidence="1" id="KW-1133">Transmembrane helix</keyword>
<keyword evidence="1" id="KW-0472">Membrane</keyword>
<dbReference type="Proteomes" id="UP000254088">
    <property type="component" value="Unassembled WGS sequence"/>
</dbReference>
<name>A0A377C4I6_ECOLX</name>
<gene>
    <name evidence="2" type="primary">yfjW_1</name>
    <name evidence="2" type="ORF">NCTC10429_01943</name>
</gene>
<evidence type="ECO:0000313" key="3">
    <source>
        <dbReference type="Proteomes" id="UP000254088"/>
    </source>
</evidence>
<proteinExistence type="predicted"/>
<accession>A0A377C4I6</accession>
<organism evidence="2 3">
    <name type="scientific">Escherichia coli</name>
    <dbReference type="NCBI Taxonomy" id="562"/>
    <lineage>
        <taxon>Bacteria</taxon>
        <taxon>Pseudomonadati</taxon>
        <taxon>Pseudomonadota</taxon>
        <taxon>Gammaproteobacteria</taxon>
        <taxon>Enterobacterales</taxon>
        <taxon>Enterobacteriaceae</taxon>
        <taxon>Escherichia</taxon>
    </lineage>
</organism>
<keyword evidence="1" id="KW-0812">Transmembrane</keyword>
<dbReference type="EMBL" id="UGEX01000001">
    <property type="protein sequence ID" value="STL84594.1"/>
    <property type="molecule type" value="Genomic_DNA"/>
</dbReference>